<dbReference type="PANTHER" id="PTHR43856:SF1">
    <property type="entry name" value="MITOCHONDRIAL CARDIOLIPIN HYDROLASE"/>
    <property type="match status" value="1"/>
</dbReference>
<dbReference type="InterPro" id="IPR051406">
    <property type="entry name" value="PLD_domain"/>
</dbReference>
<dbReference type="InterPro" id="IPR001736">
    <property type="entry name" value="PLipase_D/transphosphatidylase"/>
</dbReference>
<dbReference type="Proteomes" id="UP000011607">
    <property type="component" value="Unassembled WGS sequence"/>
</dbReference>
<evidence type="ECO:0000313" key="6">
    <source>
        <dbReference type="EMBL" id="EMA36859.1"/>
    </source>
</evidence>
<dbReference type="PATRIC" id="fig|1227454.3.peg.2283"/>
<dbReference type="GO" id="GO:0016042">
    <property type="term" value="P:lipid catabolic process"/>
    <property type="evidence" value="ECO:0007669"/>
    <property type="project" value="UniProtKB-KW"/>
</dbReference>
<name>M0LWW4_9EURY</name>
<keyword evidence="3" id="KW-0443">Lipid metabolism</keyword>
<dbReference type="OrthoDB" id="31343at2157"/>
<gene>
    <name evidence="6" type="ORF">C446_11257</name>
</gene>
<evidence type="ECO:0000256" key="3">
    <source>
        <dbReference type="ARBA" id="ARBA00023098"/>
    </source>
</evidence>
<dbReference type="eggNOG" id="arCOG02039">
    <property type="taxonomic scope" value="Archaea"/>
</dbReference>
<dbReference type="RefSeq" id="WP_006673158.1">
    <property type="nucleotide sequence ID" value="NZ_AOMA01000111.1"/>
</dbReference>
<dbReference type="Gene3D" id="3.30.870.10">
    <property type="entry name" value="Endonuclease Chain A"/>
    <property type="match status" value="2"/>
</dbReference>
<evidence type="ECO:0000313" key="7">
    <source>
        <dbReference type="Proteomes" id="UP000011607"/>
    </source>
</evidence>
<dbReference type="PROSITE" id="PS50035">
    <property type="entry name" value="PLD"/>
    <property type="match status" value="1"/>
</dbReference>
<dbReference type="AlphaFoldDB" id="M0LWW4"/>
<feature type="region of interest" description="Disordered" evidence="4">
    <location>
        <begin position="46"/>
        <end position="79"/>
    </location>
</feature>
<dbReference type="SUPFAM" id="SSF56024">
    <property type="entry name" value="Phospholipase D/nuclease"/>
    <property type="match status" value="2"/>
</dbReference>
<evidence type="ECO:0000256" key="4">
    <source>
        <dbReference type="SAM" id="MobiDB-lite"/>
    </source>
</evidence>
<evidence type="ECO:0000259" key="5">
    <source>
        <dbReference type="PROSITE" id="PS50035"/>
    </source>
</evidence>
<keyword evidence="2" id="KW-0442">Lipid degradation</keyword>
<dbReference type="STRING" id="1227454.C446_11257"/>
<comment type="caution">
    <text evidence="6">The sequence shown here is derived from an EMBL/GenBank/DDBJ whole genome shotgun (WGS) entry which is preliminary data.</text>
</comment>
<evidence type="ECO:0000256" key="1">
    <source>
        <dbReference type="ARBA" id="ARBA00022801"/>
    </source>
</evidence>
<dbReference type="CDD" id="cd09128">
    <property type="entry name" value="PLDc_unchar1_2"/>
    <property type="match status" value="1"/>
</dbReference>
<dbReference type="SMART" id="SM00155">
    <property type="entry name" value="PLDc"/>
    <property type="match status" value="2"/>
</dbReference>
<dbReference type="GO" id="GO:0016891">
    <property type="term" value="F:RNA endonuclease activity producing 5'-phosphomonoesters, hydrolytic mechanism"/>
    <property type="evidence" value="ECO:0007669"/>
    <property type="project" value="TreeGrafter"/>
</dbReference>
<dbReference type="EMBL" id="AOMA01000111">
    <property type="protein sequence ID" value="EMA36859.1"/>
    <property type="molecule type" value="Genomic_DNA"/>
</dbReference>
<keyword evidence="1" id="KW-0378">Hydrolase</keyword>
<protein>
    <submittedName>
        <fullName evidence="6">Phospholipase-like protein</fullName>
    </submittedName>
</protein>
<reference evidence="6 7" key="1">
    <citation type="journal article" date="2014" name="PLoS Genet.">
        <title>Phylogenetically driven sequencing of extremely halophilic archaea reveals strategies for static and dynamic osmo-response.</title>
        <authorList>
            <person name="Becker E.A."/>
            <person name="Seitzer P.M."/>
            <person name="Tritt A."/>
            <person name="Larsen D."/>
            <person name="Krusor M."/>
            <person name="Yao A.I."/>
            <person name="Wu D."/>
            <person name="Madern D."/>
            <person name="Eisen J.A."/>
            <person name="Darling A.E."/>
            <person name="Facciotti M.T."/>
        </authorList>
    </citation>
    <scope>NUCLEOTIDE SEQUENCE [LARGE SCALE GENOMIC DNA]</scope>
    <source>
        <strain evidence="6 7">JCM 10879</strain>
    </source>
</reference>
<dbReference type="InterPro" id="IPR025202">
    <property type="entry name" value="PLD-like_dom"/>
</dbReference>
<dbReference type="PANTHER" id="PTHR43856">
    <property type="entry name" value="CARDIOLIPIN HYDROLASE"/>
    <property type="match status" value="1"/>
</dbReference>
<organism evidence="6 7">
    <name type="scientific">Halobiforma nitratireducens JCM 10879</name>
    <dbReference type="NCBI Taxonomy" id="1227454"/>
    <lineage>
        <taxon>Archaea</taxon>
        <taxon>Methanobacteriati</taxon>
        <taxon>Methanobacteriota</taxon>
        <taxon>Stenosarchaea group</taxon>
        <taxon>Halobacteria</taxon>
        <taxon>Halobacteriales</taxon>
        <taxon>Natrialbaceae</taxon>
        <taxon>Halobiforma</taxon>
    </lineage>
</organism>
<feature type="domain" description="PLD phosphodiesterase" evidence="5">
    <location>
        <begin position="511"/>
        <end position="538"/>
    </location>
</feature>
<dbReference type="Pfam" id="PF13091">
    <property type="entry name" value="PLDc_2"/>
    <property type="match status" value="2"/>
</dbReference>
<evidence type="ECO:0000256" key="2">
    <source>
        <dbReference type="ARBA" id="ARBA00022963"/>
    </source>
</evidence>
<keyword evidence="7" id="KW-1185">Reference proteome</keyword>
<proteinExistence type="predicted"/>
<sequence>MVRRSVVATIAIVIVTVALSTFGVAAGLTESDVAGPGLPAEFAATESGADDEGRGCPHADTVLRPTTEHNTPSTGVDEPRIVELYPNPTLDENVGEFVLLETPPETRLGNWTLTDGHTTASFPNETVSGRVAVSTAPNATEPLTDAPVVELEGTVRLAVDGDDLVLRNGSERVDAVSYDHAPEAERWYRDASAITGTGTEAMSESVETAARGRWWPRDATCRPVTTAQPNAATAFVLPDSPDVPVETIQDADDRLLLAGYTITSEPIAAELVAAVDRGVDVAVLVESGPVGGTPEGTESVVETLEDGGVDVRATGGEGARYRYHHPKYVVADDRLLVTTENWKPAGVGGESSRGWGITLEDEALADDLAAVFETDFGGWDARPGADFRRNATFVEDDPPPPRRFPAEHDAETVSLESAELLLAPDNAERRLIELVRESEEELLIKQASISRETALFEEAVDAARRGVDVRILLDSTWYHEDDNAALVADLERLAGDEALPLEARLVEDTDRFEKIHAKGIVVDGEVAVVGSANWNDNAFENNREVLIAAHGEEAAAFYAAVFEDDWGGDGWTLPLEFSATVVLALVVAAVVGSRYVQFGDDRPPGE</sequence>
<accession>M0LWW4</accession>